<protein>
    <submittedName>
        <fullName evidence="2">Uncharacterized protein</fullName>
    </submittedName>
</protein>
<evidence type="ECO:0000313" key="3">
    <source>
        <dbReference type="Proteomes" id="UP000321561"/>
    </source>
</evidence>
<keyword evidence="1" id="KW-1133">Transmembrane helix</keyword>
<feature type="transmembrane region" description="Helical" evidence="1">
    <location>
        <begin position="7"/>
        <end position="25"/>
    </location>
</feature>
<reference evidence="2 3" key="1">
    <citation type="submission" date="2019-07" db="EMBL/GenBank/DDBJ databases">
        <title>Complete Genome Sequence of Leptotrichia hongkongensis Strain JMUB5056.</title>
        <authorList>
            <person name="Watanabe S."/>
            <person name="Cui L."/>
        </authorList>
    </citation>
    <scope>NUCLEOTIDE SEQUENCE [LARGE SCALE GENOMIC DNA]</scope>
    <source>
        <strain evidence="2 3">JMUB5056</strain>
    </source>
</reference>
<accession>A0A510L8H0</accession>
<name>A0A510L8H0_9FUSO</name>
<dbReference type="Proteomes" id="UP000321561">
    <property type="component" value="Chromosome"/>
</dbReference>
<keyword evidence="1" id="KW-0812">Transmembrane</keyword>
<keyword evidence="1" id="KW-0472">Membrane</keyword>
<organism evidence="2 3">
    <name type="scientific">Leptotrichia hongkongensis</name>
    <dbReference type="NCBI Taxonomy" id="554406"/>
    <lineage>
        <taxon>Bacteria</taxon>
        <taxon>Fusobacteriati</taxon>
        <taxon>Fusobacteriota</taxon>
        <taxon>Fusobacteriia</taxon>
        <taxon>Fusobacteriales</taxon>
        <taxon>Leptotrichiaceae</taxon>
        <taxon>Leptotrichia</taxon>
    </lineage>
</organism>
<dbReference type="KEGG" id="lhg:JMUB5056_1904"/>
<proteinExistence type="predicted"/>
<sequence>MKLKVKIFFIIIIIFFLVNIYNYYFHEVKDECIFSSENVEKSYYLKANKLLKKEGIKLFLYDSNTMKYYEAKRPYEIFYSLVHVSGDIMIAKKQKRKNKKDKVSWALGISREPTYIYISENKRAVILKRKNQILKNIVTCYLVDNLLGYHVPTKE</sequence>
<dbReference type="AlphaFoldDB" id="A0A510L8H0"/>
<gene>
    <name evidence="2" type="ORF">JMUB5056_1904</name>
</gene>
<dbReference type="EMBL" id="AP019846">
    <property type="protein sequence ID" value="BBM60302.1"/>
    <property type="molecule type" value="Genomic_DNA"/>
</dbReference>
<evidence type="ECO:0000256" key="1">
    <source>
        <dbReference type="SAM" id="Phobius"/>
    </source>
</evidence>
<evidence type="ECO:0000313" key="2">
    <source>
        <dbReference type="EMBL" id="BBM60302.1"/>
    </source>
</evidence>
<dbReference type="RefSeq" id="WP_172618815.1">
    <property type="nucleotide sequence ID" value="NZ_AP019846.1"/>
</dbReference>